<dbReference type="InterPro" id="IPR019156">
    <property type="entry name" value="Ataxin-10_domain"/>
</dbReference>
<evidence type="ECO:0000256" key="6">
    <source>
        <dbReference type="ARBA" id="ARBA00044805"/>
    </source>
</evidence>
<dbReference type="GeneID" id="88173868"/>
<evidence type="ECO:0000313" key="9">
    <source>
        <dbReference type="Proteomes" id="UP001338582"/>
    </source>
</evidence>
<reference evidence="8 9" key="1">
    <citation type="submission" date="2023-10" db="EMBL/GenBank/DDBJ databases">
        <title>Draft Genome Sequence of Candida saopaulonensis from a very Premature Infant with Sepsis.</title>
        <authorList>
            <person name="Ning Y."/>
            <person name="Dai R."/>
            <person name="Xiao M."/>
            <person name="Xu Y."/>
            <person name="Yan Q."/>
            <person name="Zhang L."/>
        </authorList>
    </citation>
    <scope>NUCLEOTIDE SEQUENCE [LARGE SCALE GENOMIC DNA]</scope>
    <source>
        <strain evidence="8 9">19XY460</strain>
    </source>
</reference>
<keyword evidence="3" id="KW-0131">Cell cycle</keyword>
<dbReference type="Pfam" id="PF09759">
    <property type="entry name" value="Atx10homo_assoc"/>
    <property type="match status" value="1"/>
</dbReference>
<sequence length="468" mass="51725">MDSEKAQFCISQTCRLLRNGTDFSEFQECLDRLGKLVVASAQDAELRDAMATQESLDSLLLLILAIPVIDGDSKGELTLYVRLLRGAVLLLRNLVLSADSIDSASLFKGLSQLNSAVPATNSFFARCYIAYFELLANCASKFGSEWLDLEAMASHMATIGLDNFLSAKNGLFTTPFNIFIACSFRSHDAAGALLLDPRLAPIMTYLSDVDLGEAQELIPVIQEVIVHEKFHTYIMASLEPKPARGAQFLASARLGVTEKEDWTNLQCLTILDWAFSIVKEVAPLVDVSLKSRIWDPEGLAGLHLTSVLALDILADLGKFNCAQQFFLEYDVLDVVIPLFRVIRENTTIRDAKSSRQSTDKRFPVVASIIIEILATVCHGSFEAQEKIRELHGLELVLSSCVIDDDNPFMKERAILCLRFLLEKNQKNQEFVASLEAQNVADSSSLEAAGYEVDLVDGKVQVKKKQDAT</sequence>
<evidence type="ECO:0000259" key="7">
    <source>
        <dbReference type="Pfam" id="PF09759"/>
    </source>
</evidence>
<dbReference type="RefSeq" id="XP_062877869.1">
    <property type="nucleotide sequence ID" value="XM_063021799.1"/>
</dbReference>
<name>A0AAX4HAA7_9ASCO</name>
<evidence type="ECO:0000256" key="1">
    <source>
        <dbReference type="ARBA" id="ARBA00008384"/>
    </source>
</evidence>
<gene>
    <name evidence="8" type="ORF">PUMCH_002804</name>
</gene>
<comment type="similarity">
    <text evidence="1">Belongs to the ataxin-10 family.</text>
</comment>
<evidence type="ECO:0000256" key="5">
    <source>
        <dbReference type="ARBA" id="ARBA00044801"/>
    </source>
</evidence>
<dbReference type="KEGG" id="asau:88173868"/>
<evidence type="ECO:0000256" key="4">
    <source>
        <dbReference type="ARBA" id="ARBA00044746"/>
    </source>
</evidence>
<dbReference type="GO" id="GO:0005829">
    <property type="term" value="C:cytosol"/>
    <property type="evidence" value="ECO:0007669"/>
    <property type="project" value="TreeGrafter"/>
</dbReference>
<dbReference type="Proteomes" id="UP001338582">
    <property type="component" value="Chromosome 3"/>
</dbReference>
<organism evidence="8 9">
    <name type="scientific">Australozyma saopauloensis</name>
    <dbReference type="NCBI Taxonomy" id="291208"/>
    <lineage>
        <taxon>Eukaryota</taxon>
        <taxon>Fungi</taxon>
        <taxon>Dikarya</taxon>
        <taxon>Ascomycota</taxon>
        <taxon>Saccharomycotina</taxon>
        <taxon>Pichiomycetes</taxon>
        <taxon>Metschnikowiaceae</taxon>
        <taxon>Australozyma</taxon>
    </lineage>
</organism>
<evidence type="ECO:0000256" key="3">
    <source>
        <dbReference type="ARBA" id="ARBA00023306"/>
    </source>
</evidence>
<dbReference type="SUPFAM" id="SSF48371">
    <property type="entry name" value="ARM repeat"/>
    <property type="match status" value="1"/>
</dbReference>
<accession>A0AAX4HAA7</accession>
<evidence type="ECO:0000256" key="2">
    <source>
        <dbReference type="ARBA" id="ARBA00022618"/>
    </source>
</evidence>
<comment type="function">
    <text evidence="4">May play a role in the regulation of cytokinesis.</text>
</comment>
<dbReference type="GO" id="GO:0051301">
    <property type="term" value="P:cell division"/>
    <property type="evidence" value="ECO:0007669"/>
    <property type="project" value="UniProtKB-KW"/>
</dbReference>
<feature type="domain" description="Ataxin-10" evidence="7">
    <location>
        <begin position="368"/>
        <end position="462"/>
    </location>
</feature>
<dbReference type="InterPro" id="IPR051374">
    <property type="entry name" value="Ataxin-10/CTR86_families"/>
</dbReference>
<protein>
    <recommendedName>
        <fullName evidence="5">Ataxin-10 homolog</fullName>
    </recommendedName>
    <alternativeName>
        <fullName evidence="6">Copper transport protein 86</fullName>
    </alternativeName>
</protein>
<dbReference type="AlphaFoldDB" id="A0AAX4HAA7"/>
<dbReference type="PANTHER" id="PTHR13255:SF0">
    <property type="entry name" value="ATAXIN-10"/>
    <property type="match status" value="1"/>
</dbReference>
<dbReference type="PANTHER" id="PTHR13255">
    <property type="entry name" value="ATAXIN-10"/>
    <property type="match status" value="1"/>
</dbReference>
<proteinExistence type="inferred from homology"/>
<keyword evidence="2" id="KW-0132">Cell division</keyword>
<evidence type="ECO:0000313" key="8">
    <source>
        <dbReference type="EMBL" id="WPK25487.1"/>
    </source>
</evidence>
<keyword evidence="9" id="KW-1185">Reference proteome</keyword>
<dbReference type="EMBL" id="CP138896">
    <property type="protein sequence ID" value="WPK25487.1"/>
    <property type="molecule type" value="Genomic_DNA"/>
</dbReference>
<dbReference type="InterPro" id="IPR016024">
    <property type="entry name" value="ARM-type_fold"/>
</dbReference>